<gene>
    <name evidence="1" type="ORF">GN958_ATG14523</name>
</gene>
<reference evidence="1" key="1">
    <citation type="submission" date="2020-03" db="EMBL/GenBank/DDBJ databases">
        <title>Hybrid Assembly of Korean Phytophthora infestans isolates.</title>
        <authorList>
            <person name="Prokchorchik M."/>
            <person name="Lee Y."/>
            <person name="Seo J."/>
            <person name="Cho J.-H."/>
            <person name="Park Y.-E."/>
            <person name="Jang D.-C."/>
            <person name="Im J.-S."/>
            <person name="Choi J.-G."/>
            <person name="Park H.-J."/>
            <person name="Lee G.-B."/>
            <person name="Lee Y.-G."/>
            <person name="Hong S.-Y."/>
            <person name="Cho K."/>
            <person name="Sohn K.H."/>
        </authorList>
    </citation>
    <scope>NUCLEOTIDE SEQUENCE</scope>
    <source>
        <strain evidence="1">KR_2_A2</strain>
    </source>
</reference>
<organism evidence="1 2">
    <name type="scientific">Phytophthora infestans</name>
    <name type="common">Potato late blight agent</name>
    <name type="synonym">Botrytis infestans</name>
    <dbReference type="NCBI Taxonomy" id="4787"/>
    <lineage>
        <taxon>Eukaryota</taxon>
        <taxon>Sar</taxon>
        <taxon>Stramenopiles</taxon>
        <taxon>Oomycota</taxon>
        <taxon>Peronosporomycetes</taxon>
        <taxon>Peronosporales</taxon>
        <taxon>Peronosporaceae</taxon>
        <taxon>Phytophthora</taxon>
    </lineage>
</organism>
<sequence length="81" mass="8668">MRGFLNRVSIARDVRAIVQRILNGAFSDVALVEATYLAAFCFVETTLVNFFEAVILMSARVNSDSIVADGLVAVIFVAAAG</sequence>
<evidence type="ECO:0000313" key="2">
    <source>
        <dbReference type="Proteomes" id="UP000704712"/>
    </source>
</evidence>
<proteinExistence type="predicted"/>
<protein>
    <submittedName>
        <fullName evidence="1">Uncharacterized protein</fullName>
    </submittedName>
</protein>
<dbReference type="Proteomes" id="UP000704712">
    <property type="component" value="Unassembled WGS sequence"/>
</dbReference>
<accession>A0A8S9U5Z8</accession>
<dbReference type="EMBL" id="JAACNO010001968">
    <property type="protein sequence ID" value="KAF4136351.1"/>
    <property type="molecule type" value="Genomic_DNA"/>
</dbReference>
<evidence type="ECO:0000313" key="1">
    <source>
        <dbReference type="EMBL" id="KAF4136351.1"/>
    </source>
</evidence>
<dbReference type="AlphaFoldDB" id="A0A8S9U5Z8"/>
<comment type="caution">
    <text evidence="1">The sequence shown here is derived from an EMBL/GenBank/DDBJ whole genome shotgun (WGS) entry which is preliminary data.</text>
</comment>
<name>A0A8S9U5Z8_PHYIN</name>